<gene>
    <name evidence="3" type="ORF">J2T55_001836</name>
</gene>
<evidence type="ECO:0000256" key="1">
    <source>
        <dbReference type="SAM" id="SignalP"/>
    </source>
</evidence>
<name>A0AAE3L1C6_9GAMM</name>
<proteinExistence type="predicted"/>
<dbReference type="InterPro" id="IPR037401">
    <property type="entry name" value="SnoaL-like"/>
</dbReference>
<organism evidence="3 4">
    <name type="scientific">Methylohalomonas lacus</name>
    <dbReference type="NCBI Taxonomy" id="398773"/>
    <lineage>
        <taxon>Bacteria</taxon>
        <taxon>Pseudomonadati</taxon>
        <taxon>Pseudomonadota</taxon>
        <taxon>Gammaproteobacteria</taxon>
        <taxon>Methylohalomonadales</taxon>
        <taxon>Methylohalomonadaceae</taxon>
        <taxon>Methylohalomonas</taxon>
    </lineage>
</organism>
<dbReference type="AlphaFoldDB" id="A0AAE3L1C6"/>
<keyword evidence="1" id="KW-0732">Signal</keyword>
<keyword evidence="3" id="KW-0413">Isomerase</keyword>
<evidence type="ECO:0000313" key="3">
    <source>
        <dbReference type="EMBL" id="MCS3903804.1"/>
    </source>
</evidence>
<dbReference type="InterPro" id="IPR032710">
    <property type="entry name" value="NTF2-like_dom_sf"/>
</dbReference>
<protein>
    <submittedName>
        <fullName evidence="3">Ketosteroid isomerase-like protein</fullName>
    </submittedName>
</protein>
<dbReference type="Proteomes" id="UP001204445">
    <property type="component" value="Unassembled WGS sequence"/>
</dbReference>
<dbReference type="Gene3D" id="3.10.450.50">
    <property type="match status" value="1"/>
</dbReference>
<dbReference type="Pfam" id="PF12680">
    <property type="entry name" value="SnoaL_2"/>
    <property type="match status" value="1"/>
</dbReference>
<reference evidence="3" key="1">
    <citation type="submission" date="2022-08" db="EMBL/GenBank/DDBJ databases">
        <title>Genomic Encyclopedia of Type Strains, Phase III (KMG-III): the genomes of soil and plant-associated and newly described type strains.</title>
        <authorList>
            <person name="Whitman W."/>
        </authorList>
    </citation>
    <scope>NUCLEOTIDE SEQUENCE</scope>
    <source>
        <strain evidence="3">HMT 1</strain>
    </source>
</reference>
<keyword evidence="4" id="KW-1185">Reference proteome</keyword>
<evidence type="ECO:0000259" key="2">
    <source>
        <dbReference type="Pfam" id="PF12680"/>
    </source>
</evidence>
<sequence length="152" mass="17084">MKSSRLILLVTSLMLAVTGHGARAAETASDIEYIAVQNLASWNIAFNEGGLDQFDEVSTLYTEDAVLMTPSGQAETTTAGIRNFWKTLYDIGFNAHTLDISEVQGDDNSIIVTSRWEALRSPENDMIFEGRMISVLERQSDGRWRTTYQRWN</sequence>
<dbReference type="SUPFAM" id="SSF54427">
    <property type="entry name" value="NTF2-like"/>
    <property type="match status" value="1"/>
</dbReference>
<feature type="signal peptide" evidence="1">
    <location>
        <begin position="1"/>
        <end position="24"/>
    </location>
</feature>
<dbReference type="RefSeq" id="WP_259055780.1">
    <property type="nucleotide sequence ID" value="NZ_JANUCT010000012.1"/>
</dbReference>
<accession>A0AAE3L1C6</accession>
<feature type="domain" description="SnoaL-like" evidence="2">
    <location>
        <begin position="45"/>
        <end position="145"/>
    </location>
</feature>
<feature type="chain" id="PRO_5042228037" evidence="1">
    <location>
        <begin position="25"/>
        <end position="152"/>
    </location>
</feature>
<comment type="caution">
    <text evidence="3">The sequence shown here is derived from an EMBL/GenBank/DDBJ whole genome shotgun (WGS) entry which is preliminary data.</text>
</comment>
<dbReference type="EMBL" id="JANUCT010000012">
    <property type="protein sequence ID" value="MCS3903804.1"/>
    <property type="molecule type" value="Genomic_DNA"/>
</dbReference>
<dbReference type="GO" id="GO:0016853">
    <property type="term" value="F:isomerase activity"/>
    <property type="evidence" value="ECO:0007669"/>
    <property type="project" value="UniProtKB-KW"/>
</dbReference>
<evidence type="ECO:0000313" key="4">
    <source>
        <dbReference type="Proteomes" id="UP001204445"/>
    </source>
</evidence>